<keyword evidence="3" id="KW-1185">Reference proteome</keyword>
<comment type="caution">
    <text evidence="2">The sequence shown here is derived from an EMBL/GenBank/DDBJ whole genome shotgun (WGS) entry which is preliminary data.</text>
</comment>
<dbReference type="RefSeq" id="WP_209807974.1">
    <property type="nucleotide sequence ID" value="NZ_JAGGKT010000001.1"/>
</dbReference>
<proteinExistence type="predicted"/>
<keyword evidence="1" id="KW-1133">Transmembrane helix</keyword>
<accession>A0ABS4GIV6</accession>
<protein>
    <submittedName>
        <fullName evidence="2">Uncharacterized protein</fullName>
    </submittedName>
</protein>
<evidence type="ECO:0000313" key="3">
    <source>
        <dbReference type="Proteomes" id="UP001519343"/>
    </source>
</evidence>
<name>A0ABS4GIV6_9BACL</name>
<keyword evidence="1" id="KW-0812">Transmembrane</keyword>
<feature type="transmembrane region" description="Helical" evidence="1">
    <location>
        <begin position="56"/>
        <end position="73"/>
    </location>
</feature>
<dbReference type="Proteomes" id="UP001519343">
    <property type="component" value="Unassembled WGS sequence"/>
</dbReference>
<dbReference type="EMBL" id="JAGGKT010000001">
    <property type="protein sequence ID" value="MBP1930179.1"/>
    <property type="molecule type" value="Genomic_DNA"/>
</dbReference>
<gene>
    <name evidence="2" type="ORF">J2Z37_000166</name>
</gene>
<sequence>MSIMLALLVLILVFFLAFLIARKSNISGTKFMLLGLSLILVGGIIAVDGNSDLGGFEYLIVFIGLIFSVIGFGKEN</sequence>
<evidence type="ECO:0000256" key="1">
    <source>
        <dbReference type="SAM" id="Phobius"/>
    </source>
</evidence>
<organism evidence="2 3">
    <name type="scientific">Ammoniphilus resinae</name>
    <dbReference type="NCBI Taxonomy" id="861532"/>
    <lineage>
        <taxon>Bacteria</taxon>
        <taxon>Bacillati</taxon>
        <taxon>Bacillota</taxon>
        <taxon>Bacilli</taxon>
        <taxon>Bacillales</taxon>
        <taxon>Paenibacillaceae</taxon>
        <taxon>Aneurinibacillus group</taxon>
        <taxon>Ammoniphilus</taxon>
    </lineage>
</organism>
<feature type="transmembrane region" description="Helical" evidence="1">
    <location>
        <begin position="31"/>
        <end position="49"/>
    </location>
</feature>
<evidence type="ECO:0000313" key="2">
    <source>
        <dbReference type="EMBL" id="MBP1930179.1"/>
    </source>
</evidence>
<keyword evidence="1" id="KW-0472">Membrane</keyword>
<reference evidence="2 3" key="1">
    <citation type="submission" date="2021-03" db="EMBL/GenBank/DDBJ databases">
        <title>Genomic Encyclopedia of Type Strains, Phase IV (KMG-IV): sequencing the most valuable type-strain genomes for metagenomic binning, comparative biology and taxonomic classification.</title>
        <authorList>
            <person name="Goeker M."/>
        </authorList>
    </citation>
    <scope>NUCLEOTIDE SEQUENCE [LARGE SCALE GENOMIC DNA]</scope>
    <source>
        <strain evidence="2 3">DSM 24738</strain>
    </source>
</reference>